<evidence type="ECO:0000313" key="2">
    <source>
        <dbReference type="Proteomes" id="UP000070409"/>
    </source>
</evidence>
<dbReference type="RefSeq" id="WP_082789252.1">
    <property type="nucleotide sequence ID" value="NZ_LSRE01000009.1"/>
</dbReference>
<dbReference type="PANTHER" id="PTHR36166">
    <property type="entry name" value="CHROMOSOME 9, WHOLE GENOME SHOTGUN SEQUENCE"/>
    <property type="match status" value="1"/>
</dbReference>
<evidence type="ECO:0000313" key="1">
    <source>
        <dbReference type="EMBL" id="KXO99529.1"/>
    </source>
</evidence>
<name>A0A137ZMW9_9ACTN</name>
<comment type="caution">
    <text evidence="1">The sequence shown here is derived from an EMBL/GenBank/DDBJ whole genome shotgun (WGS) entry which is preliminary data.</text>
</comment>
<gene>
    <name evidence="1" type="ORF">AXK61_17005</name>
</gene>
<reference evidence="1 2" key="1">
    <citation type="submission" date="2016-02" db="EMBL/GenBank/DDBJ databases">
        <authorList>
            <person name="Teng J.L."/>
            <person name="Tang Y."/>
            <person name="Huang Y."/>
            <person name="Guo F."/>
            <person name="Wei W."/>
            <person name="Chen J.H."/>
            <person name="Wong S.Y."/>
            <person name="Lau S.K."/>
            <person name="Woo P.C."/>
        </authorList>
    </citation>
    <scope>NUCLEOTIDE SEQUENCE [LARGE SCALE GENOMIC DNA]</scope>
    <source>
        <strain evidence="1 2">JCM 13375</strain>
    </source>
</reference>
<dbReference type="SUPFAM" id="SSF55961">
    <property type="entry name" value="Bet v1-like"/>
    <property type="match status" value="1"/>
</dbReference>
<sequence length="168" mass="18937">MKWILSVVAVMVLVGVLAAVLYRDRTVERSVEIEASPAEVWRVLIDFEAYPQWNPFVIRAAAPDGLEVGRDLDVRIRDRGSETGFRPEVLAVDPERELRWLGRVLLPRLLDGEHSFRLETTPTGTRFIQGERFRGVLVPVVGSSIDVADGFDAMNRALRERVLATIAR</sequence>
<protein>
    <recommendedName>
        <fullName evidence="3">SRPBCC domain-containing protein</fullName>
    </recommendedName>
</protein>
<dbReference type="InterPro" id="IPR023393">
    <property type="entry name" value="START-like_dom_sf"/>
</dbReference>
<dbReference type="PANTHER" id="PTHR36166:SF1">
    <property type="entry name" value="SRPBCC DOMAIN-CONTAINING PROTEIN"/>
    <property type="match status" value="1"/>
</dbReference>
<dbReference type="CDD" id="cd07822">
    <property type="entry name" value="SRPBCC_4"/>
    <property type="match status" value="1"/>
</dbReference>
<organism evidence="1 2">
    <name type="scientific">Tsukamurella pseudospumae</name>
    <dbReference type="NCBI Taxonomy" id="239498"/>
    <lineage>
        <taxon>Bacteria</taxon>
        <taxon>Bacillati</taxon>
        <taxon>Actinomycetota</taxon>
        <taxon>Actinomycetes</taxon>
        <taxon>Mycobacteriales</taxon>
        <taxon>Tsukamurellaceae</taxon>
        <taxon>Tsukamurella</taxon>
    </lineage>
</organism>
<accession>A0A137ZMW9</accession>
<keyword evidence="2" id="KW-1185">Reference proteome</keyword>
<proteinExistence type="predicted"/>
<dbReference type="InterPro" id="IPR019587">
    <property type="entry name" value="Polyketide_cyclase/dehydratase"/>
</dbReference>
<dbReference type="Proteomes" id="UP000070409">
    <property type="component" value="Unassembled WGS sequence"/>
</dbReference>
<dbReference type="EMBL" id="LSRE01000009">
    <property type="protein sequence ID" value="KXO99529.1"/>
    <property type="molecule type" value="Genomic_DNA"/>
</dbReference>
<evidence type="ECO:0008006" key="3">
    <source>
        <dbReference type="Google" id="ProtNLM"/>
    </source>
</evidence>
<dbReference type="Gene3D" id="3.30.530.20">
    <property type="match status" value="1"/>
</dbReference>
<dbReference type="Pfam" id="PF10604">
    <property type="entry name" value="Polyketide_cyc2"/>
    <property type="match status" value="1"/>
</dbReference>